<proteinExistence type="predicted"/>
<accession>A0AAD5KAP4</accession>
<organism evidence="2 3">
    <name type="scientific">Phascolomyces articulosus</name>
    <dbReference type="NCBI Taxonomy" id="60185"/>
    <lineage>
        <taxon>Eukaryota</taxon>
        <taxon>Fungi</taxon>
        <taxon>Fungi incertae sedis</taxon>
        <taxon>Mucoromycota</taxon>
        <taxon>Mucoromycotina</taxon>
        <taxon>Mucoromycetes</taxon>
        <taxon>Mucorales</taxon>
        <taxon>Lichtheimiaceae</taxon>
        <taxon>Phascolomyces</taxon>
    </lineage>
</organism>
<gene>
    <name evidence="2" type="ORF">BDA99DRAFT_494518</name>
</gene>
<dbReference type="AlphaFoldDB" id="A0AAD5KAP4"/>
<sequence length="55" mass="6459">MLSLVYIVFTMVTDMPKSTIALFSKLIFLFTDILLAKFPALFLYKSFFFHMIVIM</sequence>
<evidence type="ECO:0000313" key="2">
    <source>
        <dbReference type="EMBL" id="KAI9276956.1"/>
    </source>
</evidence>
<dbReference type="Proteomes" id="UP001209540">
    <property type="component" value="Unassembled WGS sequence"/>
</dbReference>
<evidence type="ECO:0000256" key="1">
    <source>
        <dbReference type="SAM" id="Phobius"/>
    </source>
</evidence>
<name>A0AAD5KAP4_9FUNG</name>
<reference evidence="2" key="1">
    <citation type="journal article" date="2022" name="IScience">
        <title>Evolution of zygomycete secretomes and the origins of terrestrial fungal ecologies.</title>
        <authorList>
            <person name="Chang Y."/>
            <person name="Wang Y."/>
            <person name="Mondo S."/>
            <person name="Ahrendt S."/>
            <person name="Andreopoulos W."/>
            <person name="Barry K."/>
            <person name="Beard J."/>
            <person name="Benny G.L."/>
            <person name="Blankenship S."/>
            <person name="Bonito G."/>
            <person name="Cuomo C."/>
            <person name="Desiro A."/>
            <person name="Gervers K.A."/>
            <person name="Hundley H."/>
            <person name="Kuo A."/>
            <person name="LaButti K."/>
            <person name="Lang B.F."/>
            <person name="Lipzen A."/>
            <person name="O'Donnell K."/>
            <person name="Pangilinan J."/>
            <person name="Reynolds N."/>
            <person name="Sandor L."/>
            <person name="Smith M.E."/>
            <person name="Tsang A."/>
            <person name="Grigoriev I.V."/>
            <person name="Stajich J.E."/>
            <person name="Spatafora J.W."/>
        </authorList>
    </citation>
    <scope>NUCLEOTIDE SEQUENCE</scope>
    <source>
        <strain evidence="2">RSA 2281</strain>
    </source>
</reference>
<feature type="non-terminal residue" evidence="2">
    <location>
        <position position="55"/>
    </location>
</feature>
<dbReference type="EMBL" id="JAIXMP010000002">
    <property type="protein sequence ID" value="KAI9276956.1"/>
    <property type="molecule type" value="Genomic_DNA"/>
</dbReference>
<keyword evidence="1" id="KW-0812">Transmembrane</keyword>
<evidence type="ECO:0000313" key="3">
    <source>
        <dbReference type="Proteomes" id="UP001209540"/>
    </source>
</evidence>
<keyword evidence="3" id="KW-1185">Reference proteome</keyword>
<keyword evidence="1" id="KW-1133">Transmembrane helix</keyword>
<protein>
    <submittedName>
        <fullName evidence="2">Uncharacterized protein</fullName>
    </submittedName>
</protein>
<feature type="transmembrane region" description="Helical" evidence="1">
    <location>
        <begin position="20"/>
        <end position="44"/>
    </location>
</feature>
<reference evidence="2" key="2">
    <citation type="submission" date="2023-02" db="EMBL/GenBank/DDBJ databases">
        <authorList>
            <consortium name="DOE Joint Genome Institute"/>
            <person name="Mondo S.J."/>
            <person name="Chang Y."/>
            <person name="Wang Y."/>
            <person name="Ahrendt S."/>
            <person name="Andreopoulos W."/>
            <person name="Barry K."/>
            <person name="Beard J."/>
            <person name="Benny G.L."/>
            <person name="Blankenship S."/>
            <person name="Bonito G."/>
            <person name="Cuomo C."/>
            <person name="Desiro A."/>
            <person name="Gervers K.A."/>
            <person name="Hundley H."/>
            <person name="Kuo A."/>
            <person name="LaButti K."/>
            <person name="Lang B.F."/>
            <person name="Lipzen A."/>
            <person name="O'Donnell K."/>
            <person name="Pangilinan J."/>
            <person name="Reynolds N."/>
            <person name="Sandor L."/>
            <person name="Smith M.W."/>
            <person name="Tsang A."/>
            <person name="Grigoriev I.V."/>
            <person name="Stajich J.E."/>
            <person name="Spatafora J.W."/>
        </authorList>
    </citation>
    <scope>NUCLEOTIDE SEQUENCE</scope>
    <source>
        <strain evidence="2">RSA 2281</strain>
    </source>
</reference>
<comment type="caution">
    <text evidence="2">The sequence shown here is derived from an EMBL/GenBank/DDBJ whole genome shotgun (WGS) entry which is preliminary data.</text>
</comment>
<keyword evidence="1" id="KW-0472">Membrane</keyword>